<reference evidence="2 3" key="1">
    <citation type="submission" date="2015-08" db="EMBL/GenBank/DDBJ databases">
        <title>Emmonsia species relationships and genome sequence.</title>
        <authorList>
            <person name="Cuomo C.A."/>
            <person name="Schwartz I.S."/>
            <person name="Kenyon C."/>
            <person name="De Hoog G.S."/>
            <person name="Govender N.P."/>
            <person name="Botha A."/>
            <person name="Moreno L."/>
            <person name="De Vries M."/>
            <person name="Munoz J.F."/>
            <person name="Stielow J.B."/>
        </authorList>
    </citation>
    <scope>NUCLEOTIDE SEQUENCE [LARGE SCALE GENOMIC DNA]</scope>
    <source>
        <strain evidence="2 3">EI222</strain>
    </source>
</reference>
<sequence length="494" mass="53067">MNRHDHHHGSHGGTSSFDRNLALQNSVPSANPGTLHVERAPDSTPLPRVGTPSRPGFFSRNGSLSRSSSQRHKTKQSAPPPTPLVPSSCPSTSTAATISAANATSPPLTASTIPPSSSFNSPERPFPKDLPTKRKVSGTASNKAKGISRLIIPNFSSNSNQSTSSSDFQSLPQTPLDIPGIFWARSPTIGQNMDFQMYAGLPNAPPPTSGGGAFGPQSASSIYINIHQTSSKRISTLDYLRKAHEGSVYWFNTVHFSKSDLSRMPYFEQRKLSRRAINYLLLGLSIPPLLDVSTTPFEYLRALNALLMEFETFQQVHPADGNASSSLGRARIPHMFKRSAHSGAKTRRTSSATEIGLPMQTSDPSDIKAMTGNIAASSNSSAATSYPSAESSDLLPGEEYTYLLTPTLPFDPDFFETFSSLCDVLIDCYTRLVTLVSGPAVCSAVIAEMFTKADSRLRKVMIAGVVKEFEDASRSNVKSEIAGVNKVLLGGLLG</sequence>
<evidence type="ECO:0000256" key="1">
    <source>
        <dbReference type="SAM" id="MobiDB-lite"/>
    </source>
</evidence>
<gene>
    <name evidence="2" type="ORF">ACJ73_05260</name>
</gene>
<evidence type="ECO:0000313" key="2">
    <source>
        <dbReference type="EMBL" id="OJD23387.1"/>
    </source>
</evidence>
<dbReference type="EMBL" id="LGTZ01000806">
    <property type="protein sequence ID" value="OJD23387.1"/>
    <property type="molecule type" value="Genomic_DNA"/>
</dbReference>
<name>A0A1J9QT37_9EURO</name>
<feature type="compositionally biased region" description="Low complexity" evidence="1">
    <location>
        <begin position="85"/>
        <end position="107"/>
    </location>
</feature>
<dbReference type="PANTHER" id="PTHR37332">
    <property type="entry name" value="EXPRESSED PROTEIN"/>
    <property type="match status" value="1"/>
</dbReference>
<protein>
    <submittedName>
        <fullName evidence="2">Uncharacterized protein</fullName>
    </submittedName>
</protein>
<feature type="compositionally biased region" description="Low complexity" evidence="1">
    <location>
        <begin position="154"/>
        <end position="170"/>
    </location>
</feature>
<dbReference type="PANTHER" id="PTHR37332:SF1">
    <property type="entry name" value="ELMO DOMAIN-CONTAINING PROTEIN"/>
    <property type="match status" value="1"/>
</dbReference>
<comment type="caution">
    <text evidence="2">The sequence shown here is derived from an EMBL/GenBank/DDBJ whole genome shotgun (WGS) entry which is preliminary data.</text>
</comment>
<feature type="region of interest" description="Disordered" evidence="1">
    <location>
        <begin position="24"/>
        <end position="142"/>
    </location>
</feature>
<feature type="compositionally biased region" description="Basic residues" evidence="1">
    <location>
        <begin position="338"/>
        <end position="348"/>
    </location>
</feature>
<keyword evidence="3" id="KW-1185">Reference proteome</keyword>
<evidence type="ECO:0000313" key="3">
    <source>
        <dbReference type="Proteomes" id="UP000242791"/>
    </source>
</evidence>
<accession>A0A1J9QT37</accession>
<feature type="region of interest" description="Disordered" evidence="1">
    <location>
        <begin position="152"/>
        <end position="171"/>
    </location>
</feature>
<feature type="compositionally biased region" description="Low complexity" evidence="1">
    <location>
        <begin position="59"/>
        <end position="68"/>
    </location>
</feature>
<dbReference type="AlphaFoldDB" id="A0A1J9QT37"/>
<proteinExistence type="predicted"/>
<dbReference type="VEuPathDB" id="FungiDB:ACJ73_05260"/>
<dbReference type="Proteomes" id="UP000242791">
    <property type="component" value="Unassembled WGS sequence"/>
</dbReference>
<dbReference type="OrthoDB" id="14339at2759"/>
<feature type="region of interest" description="Disordered" evidence="1">
    <location>
        <begin position="338"/>
        <end position="364"/>
    </location>
</feature>
<organism evidence="2 3">
    <name type="scientific">Blastomyces percursus</name>
    <dbReference type="NCBI Taxonomy" id="1658174"/>
    <lineage>
        <taxon>Eukaryota</taxon>
        <taxon>Fungi</taxon>
        <taxon>Dikarya</taxon>
        <taxon>Ascomycota</taxon>
        <taxon>Pezizomycotina</taxon>
        <taxon>Eurotiomycetes</taxon>
        <taxon>Eurotiomycetidae</taxon>
        <taxon>Onygenales</taxon>
        <taxon>Ajellomycetaceae</taxon>
        <taxon>Blastomyces</taxon>
    </lineage>
</organism>
<feature type="compositionally biased region" description="Polar residues" evidence="1">
    <location>
        <begin position="108"/>
        <end position="121"/>
    </location>
</feature>
<feature type="compositionally biased region" description="Polar residues" evidence="1">
    <location>
        <begin position="349"/>
        <end position="364"/>
    </location>
</feature>